<dbReference type="AlphaFoldDB" id="A0A326U606"/>
<dbReference type="PANTHER" id="PTHR43685:SF3">
    <property type="entry name" value="SLR2126 PROTEIN"/>
    <property type="match status" value="1"/>
</dbReference>
<proteinExistence type="predicted"/>
<feature type="transmembrane region" description="Helical" evidence="1">
    <location>
        <begin position="260"/>
        <end position="278"/>
    </location>
</feature>
<dbReference type="RefSeq" id="WP_111322758.1">
    <property type="nucleotide sequence ID" value="NZ_BIFX01000001.1"/>
</dbReference>
<sequence length="321" mass="36593">MSIEVSVVVPTCNRNELLERCLEALVSQDFAPDAYEILIVDDAASHATRQLIERWQNKTLPCIRYLAGKKCGPAVARNLAWRQARGRFIAFTDDDCQPQHDWLSAGMAAFQDGTGALSGRVIVPLPPVPTDYERNAALLSNSDFVTANCFLRRDVLERLNGFDERFTAPWREDSDLFFSLLKADIPWKHVPQAIVVHPIRPAPWGISIQQQQKSMFNALLYKKHPELYRERVQATPPLQYYGMLSALLLAVFGLSRRSKALTLLGGLFWFSLTGRFCLRRLRHTSRAPAHVLEMIVTSVLIPPLAIFWRLRGALKFRVFFW</sequence>
<reference evidence="4 5" key="1">
    <citation type="submission" date="2018-06" db="EMBL/GenBank/DDBJ databases">
        <title>Genomic Encyclopedia of Archaeal and Bacterial Type Strains, Phase II (KMG-II): from individual species to whole genera.</title>
        <authorList>
            <person name="Goeker M."/>
        </authorList>
    </citation>
    <scope>NUCLEOTIDE SEQUENCE [LARGE SCALE GENOMIC DNA]</scope>
    <source>
        <strain evidence="4 5">ATCC BAA-1881</strain>
    </source>
</reference>
<dbReference type="OrthoDB" id="9771846at2"/>
<dbReference type="InterPro" id="IPR001173">
    <property type="entry name" value="Glyco_trans_2-like"/>
</dbReference>
<organism evidence="4 5">
    <name type="scientific">Thermosporothrix hazakensis</name>
    <dbReference type="NCBI Taxonomy" id="644383"/>
    <lineage>
        <taxon>Bacteria</taxon>
        <taxon>Bacillati</taxon>
        <taxon>Chloroflexota</taxon>
        <taxon>Ktedonobacteria</taxon>
        <taxon>Ktedonobacterales</taxon>
        <taxon>Thermosporotrichaceae</taxon>
        <taxon>Thermosporothrix</taxon>
    </lineage>
</organism>
<keyword evidence="4" id="KW-0808">Transferase</keyword>
<keyword evidence="1" id="KW-1133">Transmembrane helix</keyword>
<keyword evidence="1" id="KW-0472">Membrane</keyword>
<evidence type="ECO:0000313" key="4">
    <source>
        <dbReference type="EMBL" id="PZW29406.1"/>
    </source>
</evidence>
<dbReference type="Pfam" id="PF00535">
    <property type="entry name" value="Glycos_transf_2"/>
    <property type="match status" value="1"/>
</dbReference>
<dbReference type="InterPro" id="IPR029044">
    <property type="entry name" value="Nucleotide-diphossugar_trans"/>
</dbReference>
<feature type="transmembrane region" description="Helical" evidence="1">
    <location>
        <begin position="238"/>
        <end position="254"/>
    </location>
</feature>
<keyword evidence="1" id="KW-0812">Transmembrane</keyword>
<dbReference type="SUPFAM" id="SSF53448">
    <property type="entry name" value="Nucleotide-diphospho-sugar transferases"/>
    <property type="match status" value="1"/>
</dbReference>
<evidence type="ECO:0000259" key="2">
    <source>
        <dbReference type="Pfam" id="PF00535"/>
    </source>
</evidence>
<dbReference type="Proteomes" id="UP000248806">
    <property type="component" value="Unassembled WGS sequence"/>
</dbReference>
<accession>A0A326U606</accession>
<keyword evidence="5" id="KW-1185">Reference proteome</keyword>
<feature type="domain" description="Glycosyltransferase 2-like" evidence="2">
    <location>
        <begin position="6"/>
        <end position="122"/>
    </location>
</feature>
<dbReference type="InterPro" id="IPR050834">
    <property type="entry name" value="Glycosyltransf_2"/>
</dbReference>
<feature type="transmembrane region" description="Helical" evidence="1">
    <location>
        <begin position="290"/>
        <end position="310"/>
    </location>
</feature>
<feature type="domain" description="Glycosyltransferase 2-like" evidence="3">
    <location>
        <begin position="144"/>
        <end position="271"/>
    </location>
</feature>
<name>A0A326U606_THEHA</name>
<dbReference type="Gene3D" id="3.90.550.10">
    <property type="entry name" value="Spore Coat Polysaccharide Biosynthesis Protein SpsA, Chain A"/>
    <property type="match status" value="1"/>
</dbReference>
<evidence type="ECO:0000259" key="3">
    <source>
        <dbReference type="Pfam" id="PF13632"/>
    </source>
</evidence>
<evidence type="ECO:0000313" key="5">
    <source>
        <dbReference type="Proteomes" id="UP000248806"/>
    </source>
</evidence>
<dbReference type="GO" id="GO:0016740">
    <property type="term" value="F:transferase activity"/>
    <property type="evidence" value="ECO:0007669"/>
    <property type="project" value="UniProtKB-KW"/>
</dbReference>
<protein>
    <submittedName>
        <fullName evidence="4">GT2 family glycosyltransferase</fullName>
    </submittedName>
</protein>
<dbReference type="Pfam" id="PF13632">
    <property type="entry name" value="Glyco_trans_2_3"/>
    <property type="match status" value="1"/>
</dbReference>
<dbReference type="PANTHER" id="PTHR43685">
    <property type="entry name" value="GLYCOSYLTRANSFERASE"/>
    <property type="match status" value="1"/>
</dbReference>
<gene>
    <name evidence="4" type="ORF">EI42_02700</name>
</gene>
<comment type="caution">
    <text evidence="4">The sequence shown here is derived from an EMBL/GenBank/DDBJ whole genome shotgun (WGS) entry which is preliminary data.</text>
</comment>
<dbReference type="EMBL" id="QKUF01000008">
    <property type="protein sequence ID" value="PZW29406.1"/>
    <property type="molecule type" value="Genomic_DNA"/>
</dbReference>
<evidence type="ECO:0000256" key="1">
    <source>
        <dbReference type="SAM" id="Phobius"/>
    </source>
</evidence>